<keyword evidence="4 6" id="KW-1133">Transmembrane helix</keyword>
<evidence type="ECO:0000256" key="4">
    <source>
        <dbReference type="ARBA" id="ARBA00022989"/>
    </source>
</evidence>
<organism evidence="8 9">
    <name type="scientific">Megaselia scalaris</name>
    <name type="common">Humpbacked fly</name>
    <name type="synonym">Phora scalaris</name>
    <dbReference type="NCBI Taxonomy" id="36166"/>
    <lineage>
        <taxon>Eukaryota</taxon>
        <taxon>Metazoa</taxon>
        <taxon>Ecdysozoa</taxon>
        <taxon>Arthropoda</taxon>
        <taxon>Hexapoda</taxon>
        <taxon>Insecta</taxon>
        <taxon>Pterygota</taxon>
        <taxon>Neoptera</taxon>
        <taxon>Endopterygota</taxon>
        <taxon>Diptera</taxon>
        <taxon>Brachycera</taxon>
        <taxon>Muscomorpha</taxon>
        <taxon>Platypezoidea</taxon>
        <taxon>Phoridae</taxon>
        <taxon>Megaseliini</taxon>
        <taxon>Megaselia</taxon>
    </lineage>
</organism>
<dbReference type="InterPro" id="IPR036259">
    <property type="entry name" value="MFS_trans_sf"/>
</dbReference>
<comment type="similarity">
    <text evidence="2">Belongs to the major facilitator superfamily. MFSD6 family.</text>
</comment>
<evidence type="ECO:0000256" key="3">
    <source>
        <dbReference type="ARBA" id="ARBA00022692"/>
    </source>
</evidence>
<keyword evidence="5 6" id="KW-0472">Membrane</keyword>
<keyword evidence="3 6" id="KW-0812">Transmembrane</keyword>
<dbReference type="EnsemblMetazoa" id="MESCA007205-RA">
    <property type="protein sequence ID" value="MESCA007205-PA"/>
    <property type="gene ID" value="MESCA007205"/>
</dbReference>
<dbReference type="AlphaFoldDB" id="T1GU06"/>
<dbReference type="STRING" id="36166.T1GU06"/>
<dbReference type="PROSITE" id="PS50850">
    <property type="entry name" value="MFS"/>
    <property type="match status" value="1"/>
</dbReference>
<evidence type="ECO:0000256" key="6">
    <source>
        <dbReference type="SAM" id="Phobius"/>
    </source>
</evidence>
<evidence type="ECO:0000256" key="1">
    <source>
        <dbReference type="ARBA" id="ARBA00004141"/>
    </source>
</evidence>
<dbReference type="InterPro" id="IPR051717">
    <property type="entry name" value="MFS_MFSD6"/>
</dbReference>
<dbReference type="EMBL" id="CAQQ02390571">
    <property type="status" value="NOT_ANNOTATED_CDS"/>
    <property type="molecule type" value="Genomic_DNA"/>
</dbReference>
<dbReference type="PANTHER" id="PTHR16172">
    <property type="entry name" value="MAJOR FACILITATOR SUPERFAMILY DOMAIN-CONTAINING PROTEIN 6-LIKE"/>
    <property type="match status" value="1"/>
</dbReference>
<dbReference type="Pfam" id="PF12832">
    <property type="entry name" value="MFS_1_like"/>
    <property type="match status" value="1"/>
</dbReference>
<reference evidence="8" key="2">
    <citation type="submission" date="2015-06" db="UniProtKB">
        <authorList>
            <consortium name="EnsemblMetazoa"/>
        </authorList>
    </citation>
    <scope>IDENTIFICATION</scope>
</reference>
<dbReference type="GO" id="GO:0022857">
    <property type="term" value="F:transmembrane transporter activity"/>
    <property type="evidence" value="ECO:0007669"/>
    <property type="project" value="InterPro"/>
</dbReference>
<dbReference type="Proteomes" id="UP000015102">
    <property type="component" value="Unassembled WGS sequence"/>
</dbReference>
<evidence type="ECO:0000256" key="2">
    <source>
        <dbReference type="ARBA" id="ARBA00005241"/>
    </source>
</evidence>
<feature type="transmembrane region" description="Helical" evidence="6">
    <location>
        <begin position="39"/>
        <end position="62"/>
    </location>
</feature>
<dbReference type="PANTHER" id="PTHR16172:SF30">
    <property type="entry name" value="SUGAR BABY, ISOFORM C"/>
    <property type="match status" value="1"/>
</dbReference>
<keyword evidence="9" id="KW-1185">Reference proteome</keyword>
<evidence type="ECO:0000313" key="8">
    <source>
        <dbReference type="EnsemblMetazoa" id="MESCA007205-PA"/>
    </source>
</evidence>
<feature type="transmembrane region" description="Helical" evidence="6">
    <location>
        <begin position="16"/>
        <end position="33"/>
    </location>
</feature>
<name>T1GU06_MEGSC</name>
<accession>T1GU06</accession>
<proteinExistence type="inferred from homology"/>
<evidence type="ECO:0000256" key="5">
    <source>
        <dbReference type="ARBA" id="ARBA00023136"/>
    </source>
</evidence>
<feature type="transmembrane region" description="Helical" evidence="6">
    <location>
        <begin position="74"/>
        <end position="93"/>
    </location>
</feature>
<dbReference type="InterPro" id="IPR020846">
    <property type="entry name" value="MFS_dom"/>
</dbReference>
<dbReference type="SUPFAM" id="SSF103473">
    <property type="entry name" value="MFS general substrate transporter"/>
    <property type="match status" value="1"/>
</dbReference>
<evidence type="ECO:0000259" key="7">
    <source>
        <dbReference type="PROSITE" id="PS50850"/>
    </source>
</evidence>
<comment type="subcellular location">
    <subcellularLocation>
        <location evidence="1">Membrane</location>
        <topology evidence="1">Multi-pass membrane protein</topology>
    </subcellularLocation>
</comment>
<protein>
    <recommendedName>
        <fullName evidence="7">Major facilitator superfamily (MFS) profile domain-containing protein</fullName>
    </recommendedName>
</protein>
<dbReference type="GO" id="GO:0016020">
    <property type="term" value="C:membrane"/>
    <property type="evidence" value="ECO:0007669"/>
    <property type="project" value="UniProtKB-SubCell"/>
</dbReference>
<evidence type="ECO:0000313" key="9">
    <source>
        <dbReference type="Proteomes" id="UP000015102"/>
    </source>
</evidence>
<sequence>MKPKINKELLPMKGHYFLFSAGTAPVVPFMPTLARQMGFSSVVVGTIYSILPIIGLLTKPIFGFVSDKFQSHKLLFILAQGLTAVAFFCIMFIPNIPTTVDFHCHGGESVLN</sequence>
<dbReference type="InterPro" id="IPR024989">
    <property type="entry name" value="MFS_assoc_dom"/>
</dbReference>
<dbReference type="HOGENOM" id="CLU_2152066_0_0_1"/>
<dbReference type="OMA" id="NDCISCE"/>
<feature type="domain" description="Major facilitator superfamily (MFS) profile" evidence="7">
    <location>
        <begin position="8"/>
        <end position="112"/>
    </location>
</feature>
<dbReference type="Gene3D" id="1.20.1250.20">
    <property type="entry name" value="MFS general substrate transporter like domains"/>
    <property type="match status" value="1"/>
</dbReference>
<reference evidence="9" key="1">
    <citation type="submission" date="2013-02" db="EMBL/GenBank/DDBJ databases">
        <authorList>
            <person name="Hughes D."/>
        </authorList>
    </citation>
    <scope>NUCLEOTIDE SEQUENCE</scope>
    <source>
        <strain>Durham</strain>
        <strain evidence="9">NC isolate 2 -- Noor lab</strain>
    </source>
</reference>